<keyword evidence="2 6" id="KW-0132">Cell division</keyword>
<organism evidence="9 10">
    <name type="scientific">Anaerobiospirillum thomasii</name>
    <dbReference type="NCBI Taxonomy" id="179995"/>
    <lineage>
        <taxon>Bacteria</taxon>
        <taxon>Pseudomonadati</taxon>
        <taxon>Pseudomonadota</taxon>
        <taxon>Gammaproteobacteria</taxon>
        <taxon>Aeromonadales</taxon>
        <taxon>Succinivibrionaceae</taxon>
        <taxon>Anaerobiospirillum</taxon>
    </lineage>
</organism>
<name>A0A2X0V5I0_9GAMM</name>
<reference evidence="9 10" key="1">
    <citation type="submission" date="2018-06" db="EMBL/GenBank/DDBJ databases">
        <authorList>
            <consortium name="Pathogen Informatics"/>
            <person name="Doyle S."/>
        </authorList>
    </citation>
    <scope>NUCLEOTIDE SEQUENCE [LARGE SCALE GENOMIC DNA]</scope>
    <source>
        <strain evidence="9 10">NCTC13093</strain>
    </source>
</reference>
<gene>
    <name evidence="6 9" type="primary">minC</name>
    <name evidence="9" type="ORF">NCTC13093_02255</name>
</gene>
<comment type="function">
    <text evidence="5 6">Cell division inhibitor that blocks the formation of polar Z ring septums. Rapidly oscillates between the poles of the cell to destabilize FtsZ filaments that have formed before they mature into polar Z rings. Prevents FtsZ polymerization.</text>
</comment>
<comment type="subunit">
    <text evidence="6">Interacts with MinD and FtsZ.</text>
</comment>
<dbReference type="InterPro" id="IPR036145">
    <property type="entry name" value="MinC_C_sf"/>
</dbReference>
<evidence type="ECO:0000256" key="5">
    <source>
        <dbReference type="ARBA" id="ARBA00025606"/>
    </source>
</evidence>
<dbReference type="SUPFAM" id="SSF63848">
    <property type="entry name" value="Cell-division inhibitor MinC, C-terminal domain"/>
    <property type="match status" value="1"/>
</dbReference>
<keyword evidence="3 6" id="KW-0717">Septation</keyword>
<dbReference type="GO" id="GO:1901891">
    <property type="term" value="P:regulation of cell septum assembly"/>
    <property type="evidence" value="ECO:0007669"/>
    <property type="project" value="InterPro"/>
</dbReference>
<dbReference type="PANTHER" id="PTHR34108">
    <property type="entry name" value="SEPTUM SITE-DETERMINING PROTEIN MINC"/>
    <property type="match status" value="1"/>
</dbReference>
<feature type="domain" description="Septum formation inhibitor MinC N-terminal" evidence="8">
    <location>
        <begin position="18"/>
        <end position="83"/>
    </location>
</feature>
<dbReference type="Pfam" id="PF05209">
    <property type="entry name" value="MinC_N"/>
    <property type="match status" value="1"/>
</dbReference>
<dbReference type="InterPro" id="IPR007874">
    <property type="entry name" value="MinC_N"/>
</dbReference>
<dbReference type="InterPro" id="IPR016098">
    <property type="entry name" value="CAP/MinC_C"/>
</dbReference>
<evidence type="ECO:0000256" key="2">
    <source>
        <dbReference type="ARBA" id="ARBA00022618"/>
    </source>
</evidence>
<dbReference type="Gene3D" id="2.160.20.70">
    <property type="match status" value="1"/>
</dbReference>
<dbReference type="RefSeq" id="WP_113744858.1">
    <property type="nucleotide sequence ID" value="NZ_UAPU01000005.1"/>
</dbReference>
<dbReference type="HAMAP" id="MF_00267">
    <property type="entry name" value="MinC"/>
    <property type="match status" value="1"/>
</dbReference>
<sequence>MSNTSFQASGTLSQVSRNAYTVTTVTVDNGSASELESILSAKFDLNAKAYFKIPVIVDVSHLRYIDNLDYEGMVQVCQNHNVCLLGVSGVDDVMCIDYLHSKDIPLINSNKYIKVKQEMEKPKVITQTFEVKVPVEVQIPVEVKVPYEVKCNIPPVVITRPVRSGESVGAPGNSIVIFGSVGAGAKIIAEHNIFIIGDVKGANLYAGNPKSNDDPGFTDAIIYVSGHFDPGFIAIAGNYQTAEDMERDPLIGPGIGKNESIVVSLDRQSLHYWSAKEFMQNKNV</sequence>
<dbReference type="PANTHER" id="PTHR34108:SF1">
    <property type="entry name" value="SEPTUM SITE-DETERMINING PROTEIN MINC"/>
    <property type="match status" value="1"/>
</dbReference>
<dbReference type="InterPro" id="IPR013033">
    <property type="entry name" value="MinC"/>
</dbReference>
<dbReference type="InterPro" id="IPR005526">
    <property type="entry name" value="Septum_form_inhib_MinC_C"/>
</dbReference>
<keyword evidence="4 6" id="KW-0131">Cell cycle</keyword>
<dbReference type="Gene3D" id="3.30.70.260">
    <property type="match status" value="1"/>
</dbReference>
<dbReference type="OrthoDB" id="9794530at2"/>
<feature type="domain" description="Septum formation inhibitor MinC C-terminal" evidence="7">
    <location>
        <begin position="157"/>
        <end position="268"/>
    </location>
</feature>
<protein>
    <recommendedName>
        <fullName evidence="6">Probable septum site-determining protein MinC</fullName>
    </recommendedName>
</protein>
<comment type="similarity">
    <text evidence="1 6">Belongs to the MinC family.</text>
</comment>
<dbReference type="Pfam" id="PF03775">
    <property type="entry name" value="MinC_C"/>
    <property type="match status" value="1"/>
</dbReference>
<evidence type="ECO:0000313" key="10">
    <source>
        <dbReference type="Proteomes" id="UP000250086"/>
    </source>
</evidence>
<evidence type="ECO:0000256" key="4">
    <source>
        <dbReference type="ARBA" id="ARBA00023306"/>
    </source>
</evidence>
<evidence type="ECO:0000256" key="6">
    <source>
        <dbReference type="HAMAP-Rule" id="MF_00267"/>
    </source>
</evidence>
<dbReference type="EMBL" id="UAPV01000001">
    <property type="protein sequence ID" value="SPT70831.1"/>
    <property type="molecule type" value="Genomic_DNA"/>
</dbReference>
<accession>A0A2X0V5I0</accession>
<proteinExistence type="inferred from homology"/>
<evidence type="ECO:0000259" key="7">
    <source>
        <dbReference type="Pfam" id="PF03775"/>
    </source>
</evidence>
<dbReference type="Proteomes" id="UP000250086">
    <property type="component" value="Unassembled WGS sequence"/>
</dbReference>
<dbReference type="GO" id="GO:0000917">
    <property type="term" value="P:division septum assembly"/>
    <property type="evidence" value="ECO:0007669"/>
    <property type="project" value="UniProtKB-KW"/>
</dbReference>
<evidence type="ECO:0000259" key="8">
    <source>
        <dbReference type="Pfam" id="PF05209"/>
    </source>
</evidence>
<dbReference type="AlphaFoldDB" id="A0A2X0V5I0"/>
<evidence type="ECO:0000256" key="3">
    <source>
        <dbReference type="ARBA" id="ARBA00023210"/>
    </source>
</evidence>
<evidence type="ECO:0000256" key="1">
    <source>
        <dbReference type="ARBA" id="ARBA00006291"/>
    </source>
</evidence>
<evidence type="ECO:0000313" key="9">
    <source>
        <dbReference type="EMBL" id="SPT70831.1"/>
    </source>
</evidence>
<dbReference type="GO" id="GO:0000902">
    <property type="term" value="P:cell morphogenesis"/>
    <property type="evidence" value="ECO:0007669"/>
    <property type="project" value="InterPro"/>
</dbReference>
<keyword evidence="10" id="KW-1185">Reference proteome</keyword>
<dbReference type="GO" id="GO:0051302">
    <property type="term" value="P:regulation of cell division"/>
    <property type="evidence" value="ECO:0007669"/>
    <property type="project" value="InterPro"/>
</dbReference>